<dbReference type="EMBL" id="CP019718">
    <property type="protein sequence ID" value="QHZ54069.1"/>
    <property type="molecule type" value="Genomic_DNA"/>
</dbReference>
<proteinExistence type="predicted"/>
<name>A0A6C0QZE5_9BACL</name>
<dbReference type="AlphaFoldDB" id="A0A6C0QZE5"/>
<dbReference type="Pfam" id="PF24704">
    <property type="entry name" value="DUF7667"/>
    <property type="match status" value="1"/>
</dbReference>
<reference evidence="1 2" key="1">
    <citation type="journal article" date="2020" name="Int. J. Med. Microbiol.">
        <title>Discovery of Paenibacillus larvae ERIC V: Phenotypic and genomic comparison to genotypes ERIC I-IV reveal different inventories of virulence factors which correlate with epidemiological prevalences of American Foulbrood.</title>
        <authorList>
            <person name="Beims H."/>
            <person name="Bunk B."/>
            <person name="Erler S."/>
            <person name="Mohr K.I."/>
            <person name="Sproer C."/>
            <person name="Pradella S."/>
            <person name="Gunther G."/>
            <person name="Rohde M."/>
            <person name="von der Ohe W."/>
            <person name="Steinert M."/>
        </authorList>
    </citation>
    <scope>NUCLEOTIDE SEQUENCE [LARGE SCALE GENOMIC DNA]</scope>
    <source>
        <strain evidence="1">Eric_V</strain>
        <plasmid evidence="1">unnamed1</plasmid>
    </source>
</reference>
<evidence type="ECO:0000313" key="2">
    <source>
        <dbReference type="Proteomes" id="UP000464330"/>
    </source>
</evidence>
<evidence type="ECO:0000313" key="1">
    <source>
        <dbReference type="EMBL" id="QHZ54069.1"/>
    </source>
</evidence>
<keyword evidence="1" id="KW-0614">Plasmid</keyword>
<geneLocation type="plasmid" evidence="1 2">
    <name>unnamed1</name>
</geneLocation>
<protein>
    <submittedName>
        <fullName evidence="1">Uncharacterized protein</fullName>
    </submittedName>
</protein>
<organism evidence="1 2">
    <name type="scientific">Paenibacillus larvae subsp. larvae</name>
    <dbReference type="NCBI Taxonomy" id="147375"/>
    <lineage>
        <taxon>Bacteria</taxon>
        <taxon>Bacillati</taxon>
        <taxon>Bacillota</taxon>
        <taxon>Bacilli</taxon>
        <taxon>Bacillales</taxon>
        <taxon>Paenibacillaceae</taxon>
        <taxon>Paenibacillus</taxon>
    </lineage>
</organism>
<dbReference type="RefSeq" id="WP_172424004.1">
    <property type="nucleotide sequence ID" value="NZ_CP019718.1"/>
</dbReference>
<sequence length="81" mass="9594">MLPIHQRLAELWTINLRRDLSQKELEEMEHCLRQNAARVWEVIKLKNLSEAAYIANDVDWQHDVCAQIERLKESNNANNIL</sequence>
<dbReference type="Proteomes" id="UP000464330">
    <property type="component" value="Plasmid unnamed1"/>
</dbReference>
<accession>A0A6C0QZE5</accession>
<gene>
    <name evidence="1" type="ORF">ERICV_05085</name>
</gene>
<dbReference type="InterPro" id="IPR056084">
    <property type="entry name" value="DUF7667"/>
</dbReference>